<evidence type="ECO:0000313" key="2">
    <source>
        <dbReference type="Proteomes" id="UP000257200"/>
    </source>
</evidence>
<evidence type="ECO:0000313" key="1">
    <source>
        <dbReference type="Ensembl" id="ENSAPOP00000018189.1"/>
    </source>
</evidence>
<proteinExistence type="predicted"/>
<dbReference type="InParanoid" id="A0A3Q1FNY9"/>
<protein>
    <submittedName>
        <fullName evidence="1">Uncharacterized protein</fullName>
    </submittedName>
</protein>
<organism evidence="1 2">
    <name type="scientific">Acanthochromis polyacanthus</name>
    <name type="common">spiny chromis</name>
    <dbReference type="NCBI Taxonomy" id="80966"/>
    <lineage>
        <taxon>Eukaryota</taxon>
        <taxon>Metazoa</taxon>
        <taxon>Chordata</taxon>
        <taxon>Craniata</taxon>
        <taxon>Vertebrata</taxon>
        <taxon>Euteleostomi</taxon>
        <taxon>Actinopterygii</taxon>
        <taxon>Neopterygii</taxon>
        <taxon>Teleostei</taxon>
        <taxon>Neoteleostei</taxon>
        <taxon>Acanthomorphata</taxon>
        <taxon>Ovalentaria</taxon>
        <taxon>Pomacentridae</taxon>
        <taxon>Acanthochromis</taxon>
    </lineage>
</organism>
<dbReference type="Proteomes" id="UP000257200">
    <property type="component" value="Unplaced"/>
</dbReference>
<reference evidence="1" key="1">
    <citation type="submission" date="2025-08" db="UniProtKB">
        <authorList>
            <consortium name="Ensembl"/>
        </authorList>
    </citation>
    <scope>IDENTIFICATION</scope>
</reference>
<accession>A0A3Q1FNY9</accession>
<reference evidence="1" key="2">
    <citation type="submission" date="2025-09" db="UniProtKB">
        <authorList>
            <consortium name="Ensembl"/>
        </authorList>
    </citation>
    <scope>IDENTIFICATION</scope>
</reference>
<dbReference type="AlphaFoldDB" id="A0A3Q1FNY9"/>
<name>A0A3Q1FNY9_9TELE</name>
<sequence length="67" mass="7420">MLLSCSSLRLKKGNTAFQHENFILSVKHGDSFVSSGLGRLAKLYQQILKENVRTAFLVCSFGTCVII</sequence>
<dbReference type="Ensembl" id="ENSAPOT00000027709.1">
    <property type="protein sequence ID" value="ENSAPOP00000018189.1"/>
    <property type="gene ID" value="ENSAPOG00000021509.1"/>
</dbReference>
<keyword evidence="2" id="KW-1185">Reference proteome</keyword>